<evidence type="ECO:0000313" key="2">
    <source>
        <dbReference type="Proteomes" id="UP001148629"/>
    </source>
</evidence>
<comment type="caution">
    <text evidence="1">The sequence shown here is derived from an EMBL/GenBank/DDBJ whole genome shotgun (WGS) entry which is preliminary data.</text>
</comment>
<accession>A0ACC1SMK8</accession>
<name>A0ACC1SMK8_9HYPO</name>
<evidence type="ECO:0000313" key="1">
    <source>
        <dbReference type="EMBL" id="KAJ3542890.1"/>
    </source>
</evidence>
<organism evidence="1 2">
    <name type="scientific">Fusarium decemcellulare</name>
    <dbReference type="NCBI Taxonomy" id="57161"/>
    <lineage>
        <taxon>Eukaryota</taxon>
        <taxon>Fungi</taxon>
        <taxon>Dikarya</taxon>
        <taxon>Ascomycota</taxon>
        <taxon>Pezizomycotina</taxon>
        <taxon>Sordariomycetes</taxon>
        <taxon>Hypocreomycetidae</taxon>
        <taxon>Hypocreales</taxon>
        <taxon>Nectriaceae</taxon>
        <taxon>Fusarium</taxon>
        <taxon>Fusarium decemcellulare species complex</taxon>
    </lineage>
</organism>
<dbReference type="Proteomes" id="UP001148629">
    <property type="component" value="Unassembled WGS sequence"/>
</dbReference>
<reference evidence="1" key="1">
    <citation type="submission" date="2022-08" db="EMBL/GenBank/DDBJ databases">
        <title>Genome Sequence of Fusarium decemcellulare.</title>
        <authorList>
            <person name="Buettner E."/>
        </authorList>
    </citation>
    <scope>NUCLEOTIDE SEQUENCE</scope>
    <source>
        <strain evidence="1">Babe19</strain>
    </source>
</reference>
<sequence>MQPRLSDQHTSSSKWKITRIPLEDATALPPVTQDNIENIRIFDRLGTEGCLLDCKTWKAREELVGRQTMTRAQKIQQRHDITEFAKSWAAKQRQTLNENQKVPRRRLRCKRGSFRLEMLKDSGVNGCECCHFFHNVLQILLPTRGNLNVQDLAFEWARYCFLLKVRGQEQDFSFQFFTPVGTKMAIQGLKFANIRNCEATHEHCGSGRDVPLPKRCLDLEPGSIGVDPAIRLVETNGTTGTYACLSHCWGKDPMPIKTTSKTIAEHLHSIPLAALPKTFCDTVVLTRKLGLRYIWIDTLCIIQDSVLDWQIESSKMADIYRNSFVTIAAISSPDFRGGCFSPERLSDICLRIESDDFETLIAARYYHGEGEVTDVDTFRETFPALTRAWIYQERMLSRRVLYCTYTELQFECRQSKTCECGNPWMPPHPALRTPAKHAIMQGKDQYAQHMRNYDTKGTSLLERLARHWQQTVSQYTKLRLTQSSDKLPALSGCAKDIRRITGDEYLAGLWRRTFAEGLLWAVHPPVDQPRPYGSRAPSWSWASVDTPQGIDYFNPAVSRNIQSFRDRIERIECTLDGVDATGAVKSGRVWIRTPICQAYLRRICRPCQNLRTRIYHIIENDQWVMARSHGAMAPCPVTPNNGIRGLNFHGAIPKLYLDYKYTNRVDFQFYARNDGFRCRHARVFLLYLYGNRSHGPRAAIMEFFLVLRRPVQSHKDCPFERVALFRLGFETWEARDAWFRDEYDLAVEAETVIEIE</sequence>
<keyword evidence="2" id="KW-1185">Reference proteome</keyword>
<gene>
    <name evidence="1" type="ORF">NM208_g3867</name>
</gene>
<protein>
    <submittedName>
        <fullName evidence="1">Uncharacterized protein</fullName>
    </submittedName>
</protein>
<dbReference type="EMBL" id="JANRMS010000271">
    <property type="protein sequence ID" value="KAJ3542890.1"/>
    <property type="molecule type" value="Genomic_DNA"/>
</dbReference>
<proteinExistence type="predicted"/>